<organism evidence="10 11">
    <name type="scientific">Aquimarina algiphila</name>
    <dbReference type="NCBI Taxonomy" id="2047982"/>
    <lineage>
        <taxon>Bacteria</taxon>
        <taxon>Pseudomonadati</taxon>
        <taxon>Bacteroidota</taxon>
        <taxon>Flavobacteriia</taxon>
        <taxon>Flavobacteriales</taxon>
        <taxon>Flavobacteriaceae</taxon>
        <taxon>Aquimarina</taxon>
    </lineage>
</organism>
<dbReference type="InterPro" id="IPR037066">
    <property type="entry name" value="Plug_dom_sf"/>
</dbReference>
<dbReference type="SUPFAM" id="SSF49464">
    <property type="entry name" value="Carboxypeptidase regulatory domain-like"/>
    <property type="match status" value="1"/>
</dbReference>
<feature type="domain" description="TonB-dependent receptor plug" evidence="9">
    <location>
        <begin position="122"/>
        <end position="228"/>
    </location>
</feature>
<comment type="caution">
    <text evidence="10">The sequence shown here is derived from an EMBL/GenBank/DDBJ whole genome shotgun (WGS) entry which is preliminary data.</text>
</comment>
<protein>
    <submittedName>
        <fullName evidence="10">TonB-dependent receptor</fullName>
    </submittedName>
</protein>
<dbReference type="InterPro" id="IPR036942">
    <property type="entry name" value="Beta-barrel_TonB_sf"/>
</dbReference>
<dbReference type="InterPro" id="IPR023997">
    <property type="entry name" value="TonB-dep_OMP_SusC/RagA_CS"/>
</dbReference>
<keyword evidence="2 7" id="KW-0813">Transport</keyword>
<evidence type="ECO:0000259" key="9">
    <source>
        <dbReference type="Pfam" id="PF07715"/>
    </source>
</evidence>
<keyword evidence="8" id="KW-0732">Signal</keyword>
<accession>A0A554VNA2</accession>
<evidence type="ECO:0000256" key="5">
    <source>
        <dbReference type="ARBA" id="ARBA00023136"/>
    </source>
</evidence>
<feature type="chain" id="PRO_5021771236" evidence="8">
    <location>
        <begin position="30"/>
        <end position="1041"/>
    </location>
</feature>
<reference evidence="10 11" key="1">
    <citation type="submission" date="2019-07" db="EMBL/GenBank/DDBJ databases">
        <title>The draft genome sequence of Aquimarina algiphila M91.</title>
        <authorList>
            <person name="Meng X."/>
        </authorList>
    </citation>
    <scope>NUCLEOTIDE SEQUENCE [LARGE SCALE GENOMIC DNA]</scope>
    <source>
        <strain evidence="10 11">M91</strain>
    </source>
</reference>
<dbReference type="EMBL" id="VLNR01000011">
    <property type="protein sequence ID" value="TSE09836.1"/>
    <property type="molecule type" value="Genomic_DNA"/>
</dbReference>
<evidence type="ECO:0000256" key="3">
    <source>
        <dbReference type="ARBA" id="ARBA00022452"/>
    </source>
</evidence>
<dbReference type="Pfam" id="PF07715">
    <property type="entry name" value="Plug"/>
    <property type="match status" value="1"/>
</dbReference>
<dbReference type="PROSITE" id="PS52016">
    <property type="entry name" value="TONB_DEPENDENT_REC_3"/>
    <property type="match status" value="1"/>
</dbReference>
<evidence type="ECO:0000256" key="2">
    <source>
        <dbReference type="ARBA" id="ARBA00022448"/>
    </source>
</evidence>
<dbReference type="Pfam" id="PF13715">
    <property type="entry name" value="CarbopepD_reg_2"/>
    <property type="match status" value="1"/>
</dbReference>
<proteinExistence type="inferred from homology"/>
<dbReference type="Gene3D" id="2.170.130.10">
    <property type="entry name" value="TonB-dependent receptor, plug domain"/>
    <property type="match status" value="1"/>
</dbReference>
<keyword evidence="10" id="KW-0675">Receptor</keyword>
<dbReference type="Gene3D" id="2.40.170.20">
    <property type="entry name" value="TonB-dependent receptor, beta-barrel domain"/>
    <property type="match status" value="1"/>
</dbReference>
<keyword evidence="6 7" id="KW-0998">Cell outer membrane</keyword>
<dbReference type="RefSeq" id="WP_143916011.1">
    <property type="nucleotide sequence ID" value="NZ_CANMIK010000045.1"/>
</dbReference>
<gene>
    <name evidence="10" type="ORF">FOF46_07415</name>
</gene>
<dbReference type="AlphaFoldDB" id="A0A554VNA2"/>
<dbReference type="NCBIfam" id="TIGR04057">
    <property type="entry name" value="SusC_RagA_signa"/>
    <property type="match status" value="1"/>
</dbReference>
<dbReference type="InterPro" id="IPR008969">
    <property type="entry name" value="CarboxyPept-like_regulatory"/>
</dbReference>
<feature type="signal peptide" evidence="8">
    <location>
        <begin position="1"/>
        <end position="29"/>
    </location>
</feature>
<evidence type="ECO:0000256" key="1">
    <source>
        <dbReference type="ARBA" id="ARBA00004571"/>
    </source>
</evidence>
<evidence type="ECO:0000256" key="4">
    <source>
        <dbReference type="ARBA" id="ARBA00022692"/>
    </source>
</evidence>
<dbReference type="SUPFAM" id="SSF56935">
    <property type="entry name" value="Porins"/>
    <property type="match status" value="1"/>
</dbReference>
<dbReference type="Proteomes" id="UP000318833">
    <property type="component" value="Unassembled WGS sequence"/>
</dbReference>
<dbReference type="OrthoDB" id="9768177at2"/>
<keyword evidence="4 7" id="KW-0812">Transmembrane</keyword>
<keyword evidence="5 7" id="KW-0472">Membrane</keyword>
<dbReference type="GO" id="GO:0009279">
    <property type="term" value="C:cell outer membrane"/>
    <property type="evidence" value="ECO:0007669"/>
    <property type="project" value="UniProtKB-SubCell"/>
</dbReference>
<evidence type="ECO:0000256" key="6">
    <source>
        <dbReference type="ARBA" id="ARBA00023237"/>
    </source>
</evidence>
<evidence type="ECO:0000313" key="10">
    <source>
        <dbReference type="EMBL" id="TSE09836.1"/>
    </source>
</evidence>
<sequence>MKKNKTIFERKYHLLWMFTLIIFSATTQAQEKVNISGTITDGSIPILGVNILVQGTDRGTVSDFDGNYTIKVNKGEILVFSSVGFITQSIKTEEQTTINVVMEVSSQELEQVVVVGYGTQRKIEVTGAVTRLSSDIISKAPVSDLGESIQGQIAGVNIQANGRPGDVANIQIRGVGSLSPGSLGPLFVVDGVPFQGNPNIAPNQIESINVLKDGASASIYGTRAANGVILITTKRGNKGQLRVEYDTYIAAQNITSGIPLMNTDQQYFSDLAVNERLGTTNQLLFLSPNALDFDSDFVNDIQNDNALMQNHSINVSGGSENLTLNLNGSYFEQDGVLINSGFDRLTTRITGEYKKDRLKIFSSIGFTEENREQEPFGLYEFAISQRPFQAPIADISPVNGVVQLNQGSSSNPVLLGFLTRLLNNEDDRVTRTSNIAFSVDFEILEGLTYRANLGRNTFDFRRKFFRPQYLLFDNTGALVPNGSNVDALLDESFIFSERSTIENSINYSKDFGKHGLKLLALTSYEQFDSKNVQTGIIGLPSNATSVLSQGENGTTPLGIDTKNVLTGLLTRIQYNFDDRYLISGSYRRDGSSNFGPNNRFGNFFGFSVGWNVSEEPFFRNANLDAINNLKIRASWAEIGNQNIPPYLFNPQIETGVNYIFGGELEFGQTARRFFDENIKWETKISKNIGLDLGMFSNKLNLTLDVYQNDREDLLLQERLPASAGANTPVQGNVFGARLVNAGNLTNKGIEIALSYRDQTKYGLKWGVSGTFTKNKNEVTDLNGVSRGFAGGQTIFSQANNDLTTFLAEGYEAGAFFLIQNDGILKTQERVDDYNSRIGGNAAQLGDLAFIDQLTVDTNGDGVPDARDGLINDDDRVYSGSGQPEFEAGLNINLEYKGFDFFIQNYLAYGAEVYNASRLVAFVYGRHLEQFGQWTPSNPTSDIPARDNGISSSVRPRSNFFLEDGSYLRIRNITLGYSIPETSLPDFFSKVRIYTTAQNPFTFTDYTGFDPEVAGDGIFTRGVDAVSYPITRRFLFGLQLDF</sequence>
<keyword evidence="3 7" id="KW-1134">Transmembrane beta strand</keyword>
<keyword evidence="11" id="KW-1185">Reference proteome</keyword>
<dbReference type="NCBIfam" id="TIGR04056">
    <property type="entry name" value="OMP_RagA_SusC"/>
    <property type="match status" value="1"/>
</dbReference>
<evidence type="ECO:0000256" key="8">
    <source>
        <dbReference type="SAM" id="SignalP"/>
    </source>
</evidence>
<dbReference type="InterPro" id="IPR012910">
    <property type="entry name" value="Plug_dom"/>
</dbReference>
<dbReference type="Gene3D" id="2.60.40.1120">
    <property type="entry name" value="Carboxypeptidase-like, regulatory domain"/>
    <property type="match status" value="1"/>
</dbReference>
<evidence type="ECO:0000313" key="11">
    <source>
        <dbReference type="Proteomes" id="UP000318833"/>
    </source>
</evidence>
<comment type="similarity">
    <text evidence="7">Belongs to the TonB-dependent receptor family.</text>
</comment>
<name>A0A554VNA2_9FLAO</name>
<dbReference type="InterPro" id="IPR039426">
    <property type="entry name" value="TonB-dep_rcpt-like"/>
</dbReference>
<comment type="subcellular location">
    <subcellularLocation>
        <location evidence="1 7">Cell outer membrane</location>
        <topology evidence="1 7">Multi-pass membrane protein</topology>
    </subcellularLocation>
</comment>
<evidence type="ECO:0000256" key="7">
    <source>
        <dbReference type="PROSITE-ProRule" id="PRU01360"/>
    </source>
</evidence>
<dbReference type="InterPro" id="IPR023996">
    <property type="entry name" value="TonB-dep_OMP_SusC/RagA"/>
</dbReference>